<evidence type="ECO:0000259" key="6">
    <source>
        <dbReference type="PROSITE" id="PS50977"/>
    </source>
</evidence>
<dbReference type="Proteomes" id="UP001152755">
    <property type="component" value="Unassembled WGS sequence"/>
</dbReference>
<reference evidence="7" key="1">
    <citation type="submission" date="2022-08" db="EMBL/GenBank/DDBJ databases">
        <title>Genome analysis of Corynebacteriales strain.</title>
        <authorList>
            <person name="Lee S.D."/>
        </authorList>
    </citation>
    <scope>NUCLEOTIDE SEQUENCE</scope>
    <source>
        <strain evidence="7">D3-21</strain>
    </source>
</reference>
<evidence type="ECO:0000313" key="7">
    <source>
        <dbReference type="EMBL" id="MDG3014002.1"/>
    </source>
</evidence>
<dbReference type="PRINTS" id="PR00455">
    <property type="entry name" value="HTHTETR"/>
</dbReference>
<dbReference type="GO" id="GO:0003700">
    <property type="term" value="F:DNA-binding transcription factor activity"/>
    <property type="evidence" value="ECO:0007669"/>
    <property type="project" value="TreeGrafter"/>
</dbReference>
<accession>A0A9X4RDB8</accession>
<dbReference type="InterPro" id="IPR050109">
    <property type="entry name" value="HTH-type_TetR-like_transc_reg"/>
</dbReference>
<feature type="DNA-binding region" description="H-T-H motif" evidence="5">
    <location>
        <begin position="32"/>
        <end position="51"/>
    </location>
</feature>
<organism evidence="7 8">
    <name type="scientific">Speluncibacter jeojiensis</name>
    <dbReference type="NCBI Taxonomy" id="2710754"/>
    <lineage>
        <taxon>Bacteria</taxon>
        <taxon>Bacillati</taxon>
        <taxon>Actinomycetota</taxon>
        <taxon>Actinomycetes</taxon>
        <taxon>Mycobacteriales</taxon>
        <taxon>Speluncibacteraceae</taxon>
        <taxon>Speluncibacter</taxon>
    </lineage>
</organism>
<dbReference type="AlphaFoldDB" id="A0A9X4RDB8"/>
<protein>
    <submittedName>
        <fullName evidence="7">TetR family transcriptional regulator C-terminal domain-containing protein</fullName>
    </submittedName>
</protein>
<dbReference type="InterPro" id="IPR039538">
    <property type="entry name" value="BetI_C"/>
</dbReference>
<dbReference type="InterPro" id="IPR009057">
    <property type="entry name" value="Homeodomain-like_sf"/>
</dbReference>
<gene>
    <name evidence="7" type="ORF">NVS88_05450</name>
</gene>
<dbReference type="RefSeq" id="WP_277832961.1">
    <property type="nucleotide sequence ID" value="NZ_JAAIVF010000003.1"/>
</dbReference>
<dbReference type="SUPFAM" id="SSF48498">
    <property type="entry name" value="Tetracyclin repressor-like, C-terminal domain"/>
    <property type="match status" value="1"/>
</dbReference>
<dbReference type="InterPro" id="IPR001647">
    <property type="entry name" value="HTH_TetR"/>
</dbReference>
<comment type="caution">
    <text evidence="7">The sequence shown here is derived from an EMBL/GenBank/DDBJ whole genome shotgun (WGS) entry which is preliminary data.</text>
</comment>
<name>A0A9X4RDB8_9ACTN</name>
<feature type="domain" description="HTH tetR-type" evidence="6">
    <location>
        <begin position="9"/>
        <end position="69"/>
    </location>
</feature>
<dbReference type="SUPFAM" id="SSF46689">
    <property type="entry name" value="Homeodomain-like"/>
    <property type="match status" value="1"/>
</dbReference>
<dbReference type="Pfam" id="PF13977">
    <property type="entry name" value="TetR_C_6"/>
    <property type="match status" value="1"/>
</dbReference>
<keyword evidence="2" id="KW-0805">Transcription regulation</keyword>
<evidence type="ECO:0000256" key="2">
    <source>
        <dbReference type="ARBA" id="ARBA00023015"/>
    </source>
</evidence>
<proteinExistence type="predicted"/>
<evidence type="ECO:0000256" key="5">
    <source>
        <dbReference type="PROSITE-ProRule" id="PRU00335"/>
    </source>
</evidence>
<dbReference type="GO" id="GO:0000976">
    <property type="term" value="F:transcription cis-regulatory region binding"/>
    <property type="evidence" value="ECO:0007669"/>
    <property type="project" value="TreeGrafter"/>
</dbReference>
<dbReference type="PROSITE" id="PS50977">
    <property type="entry name" value="HTH_TETR_2"/>
    <property type="match status" value="1"/>
</dbReference>
<dbReference type="Pfam" id="PF00440">
    <property type="entry name" value="TetR_N"/>
    <property type="match status" value="1"/>
</dbReference>
<keyword evidence="3 5" id="KW-0238">DNA-binding</keyword>
<evidence type="ECO:0000256" key="3">
    <source>
        <dbReference type="ARBA" id="ARBA00023125"/>
    </source>
</evidence>
<dbReference type="PANTHER" id="PTHR30055">
    <property type="entry name" value="HTH-TYPE TRANSCRIPTIONAL REGULATOR RUTR"/>
    <property type="match status" value="1"/>
</dbReference>
<dbReference type="Gene3D" id="1.10.357.10">
    <property type="entry name" value="Tetracycline Repressor, domain 2"/>
    <property type="match status" value="1"/>
</dbReference>
<dbReference type="PANTHER" id="PTHR30055:SF200">
    <property type="entry name" value="HTH-TYPE TRANSCRIPTIONAL REPRESSOR BDCR"/>
    <property type="match status" value="1"/>
</dbReference>
<keyword evidence="1" id="KW-0678">Repressor</keyword>
<sequence length="197" mass="21886">MPRVKKDAADRREDILNATLETIEEKGIDQLRGADLAKRLGVSAGLIFYHFDNLENLVISAIRFAADQDMNHLRTTLEGADGDTTTRVRAVLHEYGPTGAAFGWRLWIESWSASLRNPELRKVIRTLDAGWRDVLTDLIDAGTRSGEFTCPDPSAAAWRLTSLLDGLTVQQVVFDEAVTADQVADWMDLAMSRELGI</sequence>
<dbReference type="InterPro" id="IPR036271">
    <property type="entry name" value="Tet_transcr_reg_TetR-rel_C_sf"/>
</dbReference>
<dbReference type="EMBL" id="JANRHA010000002">
    <property type="protein sequence ID" value="MDG3014002.1"/>
    <property type="molecule type" value="Genomic_DNA"/>
</dbReference>
<evidence type="ECO:0000256" key="1">
    <source>
        <dbReference type="ARBA" id="ARBA00022491"/>
    </source>
</evidence>
<keyword evidence="4" id="KW-0804">Transcription</keyword>
<evidence type="ECO:0000313" key="8">
    <source>
        <dbReference type="Proteomes" id="UP001152755"/>
    </source>
</evidence>
<keyword evidence="8" id="KW-1185">Reference proteome</keyword>
<evidence type="ECO:0000256" key="4">
    <source>
        <dbReference type="ARBA" id="ARBA00023163"/>
    </source>
</evidence>